<evidence type="ECO:0000256" key="11">
    <source>
        <dbReference type="ARBA" id="ARBA00022989"/>
    </source>
</evidence>
<dbReference type="Pfam" id="PF01483">
    <property type="entry name" value="P_proprotein"/>
    <property type="match status" value="1"/>
</dbReference>
<gene>
    <name evidence="21" type="ORF">BGZ80_007406</name>
</gene>
<feature type="transmembrane region" description="Helical" evidence="18">
    <location>
        <begin position="442"/>
        <end position="465"/>
    </location>
</feature>
<dbReference type="PRINTS" id="PR00723">
    <property type="entry name" value="SUBTILISIN"/>
</dbReference>
<feature type="transmembrane region" description="Helical" evidence="18">
    <location>
        <begin position="1199"/>
        <end position="1225"/>
    </location>
</feature>
<keyword evidence="22" id="KW-1185">Reference proteome</keyword>
<dbReference type="InterPro" id="IPR000209">
    <property type="entry name" value="Peptidase_S8/S53_dom"/>
</dbReference>
<feature type="compositionally biased region" description="Polar residues" evidence="17">
    <location>
        <begin position="44"/>
        <end position="59"/>
    </location>
</feature>
<feature type="transmembrane region" description="Helical" evidence="18">
    <location>
        <begin position="519"/>
        <end position="545"/>
    </location>
</feature>
<evidence type="ECO:0000256" key="12">
    <source>
        <dbReference type="ARBA" id="ARBA00023136"/>
    </source>
</evidence>
<dbReference type="GO" id="GO:0006508">
    <property type="term" value="P:proteolysis"/>
    <property type="evidence" value="ECO:0007669"/>
    <property type="project" value="UniProtKB-KW"/>
</dbReference>
<feature type="compositionally biased region" description="Basic and acidic residues" evidence="17">
    <location>
        <begin position="2053"/>
        <end position="2062"/>
    </location>
</feature>
<keyword evidence="5 18" id="KW-0812">Transmembrane</keyword>
<dbReference type="PROSITE" id="PS51892">
    <property type="entry name" value="SUBTILASE"/>
    <property type="match status" value="1"/>
</dbReference>
<dbReference type="InterPro" id="IPR036852">
    <property type="entry name" value="Peptidase_S8/S53_dom_sf"/>
</dbReference>
<dbReference type="PROSITE" id="PS51829">
    <property type="entry name" value="P_HOMO_B"/>
    <property type="match status" value="1"/>
</dbReference>
<dbReference type="InterPro" id="IPR043926">
    <property type="entry name" value="ABCG_dom"/>
</dbReference>
<evidence type="ECO:0000256" key="10">
    <source>
        <dbReference type="ARBA" id="ARBA00022840"/>
    </source>
</evidence>
<feature type="transmembrane region" description="Helical" evidence="18">
    <location>
        <begin position="477"/>
        <end position="499"/>
    </location>
</feature>
<evidence type="ECO:0000256" key="5">
    <source>
        <dbReference type="ARBA" id="ARBA00022692"/>
    </source>
</evidence>
<keyword evidence="9 16" id="KW-0720">Serine protease</keyword>
<dbReference type="InterPro" id="IPR050352">
    <property type="entry name" value="ABCG_transporters"/>
</dbReference>
<evidence type="ECO:0000313" key="22">
    <source>
        <dbReference type="Proteomes" id="UP000703661"/>
    </source>
</evidence>
<dbReference type="InterPro" id="IPR002884">
    <property type="entry name" value="P_dom"/>
</dbReference>
<dbReference type="Pfam" id="PF00005">
    <property type="entry name" value="ABC_tran"/>
    <property type="match status" value="2"/>
</dbReference>
<feature type="active site" description="Charge relay system" evidence="15 16">
    <location>
        <position position="1623"/>
    </location>
</feature>
<dbReference type="InterPro" id="IPR017871">
    <property type="entry name" value="ABC_transporter-like_CS"/>
</dbReference>
<evidence type="ECO:0000256" key="16">
    <source>
        <dbReference type="PROSITE-ProRule" id="PRU01240"/>
    </source>
</evidence>
<dbReference type="GO" id="GO:0005524">
    <property type="term" value="F:ATP binding"/>
    <property type="evidence" value="ECO:0007669"/>
    <property type="project" value="UniProtKB-KW"/>
</dbReference>
<feature type="domain" description="ABC transporter" evidence="19">
    <location>
        <begin position="774"/>
        <end position="1037"/>
    </location>
</feature>
<feature type="active site" description="Charge relay system" evidence="15 16">
    <location>
        <position position="1795"/>
    </location>
</feature>
<dbReference type="FunFam" id="2.60.120.260:FF:000026">
    <property type="entry name" value="proprotein convertase subtilisin/kexin type 7"/>
    <property type="match status" value="1"/>
</dbReference>
<evidence type="ECO:0000256" key="18">
    <source>
        <dbReference type="SAM" id="Phobius"/>
    </source>
</evidence>
<dbReference type="Pfam" id="PF01061">
    <property type="entry name" value="ABC2_membrane"/>
    <property type="match status" value="2"/>
</dbReference>
<protein>
    <recommendedName>
        <fullName evidence="23">P/Homo B domain-containing protein</fullName>
    </recommendedName>
</protein>
<feature type="region of interest" description="Disordered" evidence="17">
    <location>
        <begin position="2014"/>
        <end position="2062"/>
    </location>
</feature>
<dbReference type="EMBL" id="JAAAID010000379">
    <property type="protein sequence ID" value="KAG0018231.1"/>
    <property type="molecule type" value="Genomic_DNA"/>
</dbReference>
<dbReference type="SMART" id="SM00382">
    <property type="entry name" value="AAA"/>
    <property type="match status" value="2"/>
</dbReference>
<dbReference type="PROSITE" id="PS00138">
    <property type="entry name" value="SUBTILASE_SER"/>
    <property type="match status" value="1"/>
</dbReference>
<keyword evidence="14" id="KW-0325">Glycoprotein</keyword>
<dbReference type="InterPro" id="IPR003593">
    <property type="entry name" value="AAA+_ATPase"/>
</dbReference>
<dbReference type="SUPFAM" id="SSF52743">
    <property type="entry name" value="Subtilisin-like"/>
    <property type="match status" value="1"/>
</dbReference>
<dbReference type="PANTHER" id="PTHR48041">
    <property type="entry name" value="ABC TRANSPORTER G FAMILY MEMBER 28"/>
    <property type="match status" value="1"/>
</dbReference>
<keyword evidence="8 16" id="KW-0378">Hydrolase</keyword>
<organism evidence="21 22">
    <name type="scientific">Entomortierella chlamydospora</name>
    <dbReference type="NCBI Taxonomy" id="101097"/>
    <lineage>
        <taxon>Eukaryota</taxon>
        <taxon>Fungi</taxon>
        <taxon>Fungi incertae sedis</taxon>
        <taxon>Mucoromycota</taxon>
        <taxon>Mortierellomycotina</taxon>
        <taxon>Mortierellomycetes</taxon>
        <taxon>Mortierellales</taxon>
        <taxon>Mortierellaceae</taxon>
        <taxon>Entomortierella</taxon>
    </lineage>
</organism>
<dbReference type="GO" id="GO:0005737">
    <property type="term" value="C:cytoplasm"/>
    <property type="evidence" value="ECO:0007669"/>
    <property type="project" value="UniProtKB-ARBA"/>
</dbReference>
<feature type="region of interest" description="Disordered" evidence="17">
    <location>
        <begin position="2126"/>
        <end position="2253"/>
    </location>
</feature>
<dbReference type="PANTHER" id="PTHR48041:SF119">
    <property type="entry name" value="ROA1P"/>
    <property type="match status" value="1"/>
</dbReference>
<dbReference type="Pfam" id="PF00082">
    <property type="entry name" value="Peptidase_S8"/>
    <property type="match status" value="1"/>
</dbReference>
<dbReference type="Pfam" id="PF19055">
    <property type="entry name" value="ABC2_membrane_7"/>
    <property type="match status" value="1"/>
</dbReference>
<dbReference type="PROSITE" id="PS00211">
    <property type="entry name" value="ABC_TRANSPORTER_1"/>
    <property type="match status" value="1"/>
</dbReference>
<evidence type="ECO:0000256" key="13">
    <source>
        <dbReference type="ARBA" id="ARBA00023145"/>
    </source>
</evidence>
<dbReference type="CDD" id="cd04059">
    <property type="entry name" value="Peptidases_S8_Protein_convertases_Kexins_Furin-like"/>
    <property type="match status" value="1"/>
</dbReference>
<dbReference type="InterPro" id="IPR034182">
    <property type="entry name" value="Kexin/furin"/>
</dbReference>
<dbReference type="FunFam" id="3.40.50.200:FF:000005">
    <property type="entry name" value="Proprotein convertase subtilisin/kexin type 7"/>
    <property type="match status" value="1"/>
</dbReference>
<evidence type="ECO:0000256" key="1">
    <source>
        <dbReference type="ARBA" id="ARBA00004141"/>
    </source>
</evidence>
<comment type="caution">
    <text evidence="21">The sequence shown here is derived from an EMBL/GenBank/DDBJ whole genome shotgun (WGS) entry which is preliminary data.</text>
</comment>
<keyword evidence="3" id="KW-0813">Transport</keyword>
<sequence length="2253" mass="247515">MKNTPHDSATSSTGIELTVRNLSLSVVPPPSIFTRLARKLRSDPNPNKSSKSDTSITTNLDDDDDVAVVNGSSVIEPTVDEKGDRDLRNVGTNIFRNVDLSVKPGQVCIILGGSGSGKTTLLNTIAGRMRGTEICTSGSITCNGAKAKKYWNDGSVGYLQQNDFLMPFLTVRETLTYAAHLRLPRTMSSQKKRELVELVLLELGLKECADTRVGDAGGGESGSGGIRGISGGERRRVSAGVQLLTNPKMLLCDEVTSGLDAFSSYEVMKSLTKLAKSSQKTIIISIHQPRSEIFSLLSESDGQMILLSRGDVVYSGPVRSVLPWIESTGVGACPKGVNPFDYLLDLSMIDFASESIEKSTAIRREMLIQAWAQRKSSVLDNFVRDPSMLTSSGGESSSQPVVASTFASLAVDIIPKGAGPSLWNQARILTVRGWNNQVRDSLVFWGCVAECIIIGLAVGAAFYDMDDTLSGIRSRSSLTYSVGAIQSYLMLMVFIYRLSQDIVIYDRERIDRWYGPLPHIISTFLYSAPSNIVYPTVFSPIVYYLTGLRTDSGIHFLWWLIVNILMQFSTFSFAVLCSSVVRGFSTASLLGNAIFAFFGLTTGYFIVTSSIPVWLRWIKYIAYPNVGYAILASNEYTDQRFGCPYAMNGTWDPVACAPYDGNSILAQLDLKPNHYPAPIAELLCYVFGFLFVAWFALTVNVVNPTSMGAGPTLADIFISYFKDIFMGKKPVAATGPKFTSSDSGASTDDEKTTLEETRLDVFSKGLQQKEPVTIRVEGLSLSVFLSKFEWSFTGILSWLRREKTEKRLLKDVDVVFPAGELTAILGGSGAGKTSLLNLLLHRSPDNLKKSGSIYFNDTKDPSLRMINGVSSYVRQDDSFLLSHLTVRETLQYAAELKMDDSISKADKYAKVEDIIELLGLRECADVIVGNNVVKGCSGGQRRRVSIGIQLVTEPTCLFLDEPTSGLDALTAKSVVLTLKQIANSGRTVVCTIHQPRADIWHVFDNVVLLVTGGCAAYSGRADKVVEYFEDAGHIAPPLTNIPDFILDTASVNLRSIELEESTRKTVNALVDRFNMNKHVMLASQLTGHALGELPKVNPQYASFVKAFPILTRRSFVNTFRQKGLYFNRILQPAFVGVIMCIFFAPLGRGPNDVLSRLGLLQQTSPMVFTGMLNNVAIYPFERDIAYREMSDGGYSPTSFFVSFLVNELPLEVFGSLFVTVFMLVVTKMQTTVVTFFSFWFIMFGYINAGESIGLAFSSFASHAGFNITLMSAVISFFSFMTGFMSASIPEWLEDINYASLFKYGSTVLCRNEFEGQTFDCPAGSPGGCPFLTGESVLVQFGFQDRNWDLYMGLFAAVITTGHMKPILLLLSAVAFIAAAPSAQAAKSSLIQDAVNNHYYAVKLNDLDVAPPNEIAQLLGVQYIGQVGELSNYHLFSYPKTAFEKRSDASALSSLDGQHQDIVVKRYERLRQSKSFHQELMVRKRSFAGSEADAGSSADLHPLGPIHKQFLRKRVKRAMVIEPRDEYVKGEDQPKDDIAAHFQITDPGFGYQWHLHNTIQRGNDINVTGVWDQNITGKGAIVAIIDDGLDATSDDLKPNFYAKGSYDFNDNVDIPLPRLFDDNHGTRCAGEIASARNDLCGVGVAWDAKVAGLRILSGEITDVQEAEALNYNFQETQIYSCSWGPSDDGVAMDGPTGILLDAFINGVTKGREGKGSIFVFATGNGGRVGDNCNFDGYTNSRYTVSIGAITRYNEHPAYSEPCSAQLGVTYSSGDNTYIYTCDVGKRNCYARHSGTSAAAPIAAGIYALVLEVRPDLNWRDVQYITVHTAVPIDENDPDWTETSVGRLFNHKYGYGSLDAYAMVEHAKTWVSVGPQVTYESPIIVVNGDIPSGIDENTGQTGQIGLPSVFEVTEDALKGVKFGTLEHVTVTLNVRHEFRGEVEVELRSPDNIVSKLAEARGFDDSTEGFVNWTFMSVKHWEENPIGRWTLTVFDRRNPSKTGTFIDWKLSLHGEIEGGHDNTPIPDVPLPQPEPPKSQPTTTPAIPEETSLPTNDADKSEEGDSHVSIEISPFIYVMFAGMFGAIGVALFLMHRHRTNPRNFFGSNIDDEESGQRGGLLGRRSDYEFDELPTHDLGGSDDSDDDDNVNSDSHRVVFDRSHIIDERGEARTQEAKASQRDSSSPLSSGEEIERESSFEVAGVEEADDDDDEEDDEDDDDDDDFGDHPGGSVSKIRSGSWDEFSTLVRSKDGKSVRH</sequence>
<feature type="region of interest" description="Disordered" evidence="17">
    <location>
        <begin position="37"/>
        <end position="64"/>
    </location>
</feature>
<dbReference type="SUPFAM" id="SSF52540">
    <property type="entry name" value="P-loop containing nucleoside triphosphate hydrolases"/>
    <property type="match status" value="2"/>
</dbReference>
<evidence type="ECO:0000256" key="2">
    <source>
        <dbReference type="ARBA" id="ARBA00005325"/>
    </source>
</evidence>
<reference evidence="21" key="1">
    <citation type="journal article" date="2020" name="Fungal Divers.">
        <title>Resolving the Mortierellaceae phylogeny through synthesis of multi-gene phylogenetics and phylogenomics.</title>
        <authorList>
            <person name="Vandepol N."/>
            <person name="Liber J."/>
            <person name="Desiro A."/>
            <person name="Na H."/>
            <person name="Kennedy M."/>
            <person name="Barry K."/>
            <person name="Grigoriev I.V."/>
            <person name="Miller A.N."/>
            <person name="O'Donnell K."/>
            <person name="Stajich J.E."/>
            <person name="Bonito G."/>
        </authorList>
    </citation>
    <scope>NUCLEOTIDE SEQUENCE</scope>
    <source>
        <strain evidence="21">NRRL 2769</strain>
    </source>
</reference>
<evidence type="ECO:0000256" key="8">
    <source>
        <dbReference type="ARBA" id="ARBA00022801"/>
    </source>
</evidence>
<evidence type="ECO:0000256" key="6">
    <source>
        <dbReference type="ARBA" id="ARBA00022729"/>
    </source>
</evidence>
<feature type="transmembrane region" description="Helical" evidence="18">
    <location>
        <begin position="682"/>
        <end position="702"/>
    </location>
</feature>
<keyword evidence="13" id="KW-0865">Zymogen</keyword>
<dbReference type="InterPro" id="IPR003439">
    <property type="entry name" value="ABC_transporter-like_ATP-bd"/>
</dbReference>
<feature type="compositionally biased region" description="Pro residues" evidence="17">
    <location>
        <begin position="2023"/>
        <end position="2035"/>
    </location>
</feature>
<evidence type="ECO:0008006" key="23">
    <source>
        <dbReference type="Google" id="ProtNLM"/>
    </source>
</evidence>
<evidence type="ECO:0000313" key="21">
    <source>
        <dbReference type="EMBL" id="KAG0018231.1"/>
    </source>
</evidence>
<dbReference type="Gene3D" id="3.40.50.300">
    <property type="entry name" value="P-loop containing nucleotide triphosphate hydrolases"/>
    <property type="match status" value="2"/>
</dbReference>
<dbReference type="GO" id="GO:0012505">
    <property type="term" value="C:endomembrane system"/>
    <property type="evidence" value="ECO:0007669"/>
    <property type="project" value="UniProtKB-ARBA"/>
</dbReference>
<feature type="transmembrane region" description="Helical" evidence="18">
    <location>
        <begin position="557"/>
        <end position="581"/>
    </location>
</feature>
<dbReference type="InterPro" id="IPR008979">
    <property type="entry name" value="Galactose-bd-like_sf"/>
</dbReference>
<dbReference type="GO" id="GO:0007323">
    <property type="term" value="P:peptide pheromone maturation"/>
    <property type="evidence" value="ECO:0007669"/>
    <property type="project" value="UniProtKB-ARBA"/>
</dbReference>
<keyword evidence="11 18" id="KW-1133">Transmembrane helix</keyword>
<dbReference type="PROSITE" id="PS00137">
    <property type="entry name" value="SUBTILASE_HIS"/>
    <property type="match status" value="1"/>
</dbReference>
<dbReference type="InterPro" id="IPR013525">
    <property type="entry name" value="ABC2_TM"/>
</dbReference>
<evidence type="ECO:0000256" key="7">
    <source>
        <dbReference type="ARBA" id="ARBA00022741"/>
    </source>
</evidence>
<feature type="transmembrane region" description="Helical" evidence="18">
    <location>
        <begin position="1232"/>
        <end position="1248"/>
    </location>
</feature>
<dbReference type="Proteomes" id="UP000703661">
    <property type="component" value="Unassembled WGS sequence"/>
</dbReference>
<dbReference type="GO" id="GO:0004252">
    <property type="term" value="F:serine-type endopeptidase activity"/>
    <property type="evidence" value="ECO:0007669"/>
    <property type="project" value="UniProtKB-UniRule"/>
</dbReference>
<keyword evidence="10" id="KW-0067">ATP-binding</keyword>
<keyword evidence="7" id="KW-0547">Nucleotide-binding</keyword>
<evidence type="ECO:0000259" key="20">
    <source>
        <dbReference type="PROSITE" id="PS51829"/>
    </source>
</evidence>
<comment type="subcellular location">
    <subcellularLocation>
        <location evidence="1">Membrane</location>
        <topology evidence="1">Multi-pass membrane protein</topology>
    </subcellularLocation>
</comment>
<feature type="transmembrane region" description="Helical" evidence="18">
    <location>
        <begin position="2071"/>
        <end position="2090"/>
    </location>
</feature>
<feature type="compositionally biased region" description="Basic and acidic residues" evidence="17">
    <location>
        <begin position="2244"/>
        <end position="2253"/>
    </location>
</feature>
<dbReference type="PROSITE" id="PS50893">
    <property type="entry name" value="ABC_TRANSPORTER_2"/>
    <property type="match status" value="2"/>
</dbReference>
<dbReference type="InterPro" id="IPR027417">
    <property type="entry name" value="P-loop_NTPase"/>
</dbReference>
<feature type="compositionally biased region" description="Acidic residues" evidence="17">
    <location>
        <begin position="2135"/>
        <end position="2145"/>
    </location>
</feature>
<dbReference type="SUPFAM" id="SSF49785">
    <property type="entry name" value="Galactose-binding domain-like"/>
    <property type="match status" value="1"/>
</dbReference>
<name>A0A9P6MY51_9FUNG</name>
<evidence type="ECO:0000256" key="3">
    <source>
        <dbReference type="ARBA" id="ARBA00022448"/>
    </source>
</evidence>
<feature type="active site" description="Charge relay system" evidence="15 16">
    <location>
        <position position="1585"/>
    </location>
</feature>
<accession>A0A9P6MY51</accession>
<keyword evidence="4 16" id="KW-0645">Protease</keyword>
<comment type="similarity">
    <text evidence="2">Belongs to the peptidase S8 family. Furin subfamily.</text>
</comment>
<dbReference type="Gene3D" id="3.40.50.200">
    <property type="entry name" value="Peptidase S8/S53 domain"/>
    <property type="match status" value="1"/>
</dbReference>
<proteinExistence type="inferred from homology"/>
<feature type="transmembrane region" description="Helical" evidence="18">
    <location>
        <begin position="593"/>
        <end position="615"/>
    </location>
</feature>
<dbReference type="InterPro" id="IPR022398">
    <property type="entry name" value="Peptidase_S8_His-AS"/>
</dbReference>
<feature type="compositionally biased region" description="Acidic residues" evidence="17">
    <location>
        <begin position="2198"/>
        <end position="2220"/>
    </location>
</feature>
<feature type="transmembrane region" description="Helical" evidence="18">
    <location>
        <begin position="1349"/>
        <end position="1378"/>
    </location>
</feature>
<dbReference type="InterPro" id="IPR015500">
    <property type="entry name" value="Peptidase_S8_subtilisin-rel"/>
</dbReference>
<evidence type="ECO:0000256" key="17">
    <source>
        <dbReference type="SAM" id="MobiDB-lite"/>
    </source>
</evidence>
<dbReference type="GO" id="GO:0140359">
    <property type="term" value="F:ABC-type transporter activity"/>
    <property type="evidence" value="ECO:0007669"/>
    <property type="project" value="InterPro"/>
</dbReference>
<evidence type="ECO:0000256" key="14">
    <source>
        <dbReference type="ARBA" id="ARBA00023180"/>
    </source>
</evidence>
<feature type="domain" description="ABC transporter" evidence="19">
    <location>
        <begin position="69"/>
        <end position="334"/>
    </location>
</feature>
<evidence type="ECO:0000259" key="19">
    <source>
        <dbReference type="PROSITE" id="PS50893"/>
    </source>
</evidence>
<evidence type="ECO:0000256" key="9">
    <source>
        <dbReference type="ARBA" id="ARBA00022825"/>
    </source>
</evidence>
<keyword evidence="6" id="KW-0732">Signal</keyword>
<feature type="transmembrane region" description="Helical" evidence="18">
    <location>
        <begin position="1254"/>
        <end position="1279"/>
    </location>
</feature>
<evidence type="ECO:0000256" key="4">
    <source>
        <dbReference type="ARBA" id="ARBA00022670"/>
    </source>
</evidence>
<dbReference type="GO" id="GO:0016020">
    <property type="term" value="C:membrane"/>
    <property type="evidence" value="ECO:0007669"/>
    <property type="project" value="UniProtKB-SubCell"/>
</dbReference>
<dbReference type="GO" id="GO:0016887">
    <property type="term" value="F:ATP hydrolysis activity"/>
    <property type="evidence" value="ECO:0007669"/>
    <property type="project" value="InterPro"/>
</dbReference>
<feature type="domain" description="P/Homo B" evidence="20">
    <location>
        <begin position="1871"/>
        <end position="2015"/>
    </location>
</feature>
<dbReference type="Gene3D" id="2.60.120.260">
    <property type="entry name" value="Galactose-binding domain-like"/>
    <property type="match status" value="1"/>
</dbReference>
<feature type="region of interest" description="Disordered" evidence="17">
    <location>
        <begin position="2099"/>
        <end position="2118"/>
    </location>
</feature>
<feature type="transmembrane region" description="Helical" evidence="18">
    <location>
        <begin position="1129"/>
        <end position="1147"/>
    </location>
</feature>
<dbReference type="InterPro" id="IPR023828">
    <property type="entry name" value="Peptidase_S8_Ser-AS"/>
</dbReference>
<evidence type="ECO:0000256" key="15">
    <source>
        <dbReference type="PIRSR" id="PIRSR615500-1"/>
    </source>
</evidence>
<feature type="compositionally biased region" description="Basic and acidic residues" evidence="17">
    <location>
        <begin position="2148"/>
        <end position="2175"/>
    </location>
</feature>
<keyword evidence="12 18" id="KW-0472">Membrane</keyword>